<dbReference type="EMBL" id="BACD03000034">
    <property type="protein sequence ID" value="GAO50592.1"/>
    <property type="molecule type" value="Genomic_DNA"/>
</dbReference>
<accession>A0A0E9NL30</accession>
<dbReference type="PROSITE" id="PS50297">
    <property type="entry name" value="ANK_REP_REGION"/>
    <property type="match status" value="1"/>
</dbReference>
<dbReference type="OMA" id="HECIERA"/>
<feature type="repeat" description="ANK" evidence="1">
    <location>
        <begin position="133"/>
        <end position="165"/>
    </location>
</feature>
<keyword evidence="5" id="KW-1185">Reference proteome</keyword>
<gene>
    <name evidence="4" type="ORF">G7K_4716-t1</name>
</gene>
<comment type="caution">
    <text evidence="4">The sequence shown here is derived from an EMBL/GenBank/DDBJ whole genome shotgun (WGS) entry which is preliminary data.</text>
</comment>
<feature type="domain" description="Dilute" evidence="3">
    <location>
        <begin position="366"/>
        <end position="655"/>
    </location>
</feature>
<dbReference type="SMART" id="SM00248">
    <property type="entry name" value="ANK"/>
    <property type="match status" value="3"/>
</dbReference>
<dbReference type="SUPFAM" id="SSF48403">
    <property type="entry name" value="Ankyrin repeat"/>
    <property type="match status" value="1"/>
</dbReference>
<sequence length="768" mass="86085">MDQEDSTNRSSIESLAASGILPVDLPRSLDDARPLSLPRAASNFLDPWTSQNTEPDDLPLPQPAQLNFGFGGGEEGDDVDSILNDPSLSDFTRRQQLQEVFGRAASNGDLDVIRKVIDGPGQKLVDVDAQDESGTTPLIMAACFGRTDVVKALLEAHADVNKQDKYGWTATMWASNNNHPDLIKELVAHGASTTTKTTSGRTALDFAAPETSTEVAGFLTRGNDDSPEIGTLGMMAGSDDWYDRGGFSEDRFEEQMAEDEFQKRLMMESAANLEVDLSSLGLDDTTDSPFLEEIDEGPSFDYSRCLPSQMFVFSEEDLPHIFDVVITRMQPVRSPAQKPVPANVLFLCARFAHYFSTPELMMKLLDGAVLRIQDVTKKRAEDMANLAFWISNCTLLLYHMKKDQGLVGVTIPHQQEISELINDIWMLLIQDAERRLDKVLDAGMLDNETIPGLQNVQFENEWRLFRSRKKEAPVEGVRPPSPRRRAGPSPRNITSLLSSTLFVMEAYDVHPVIIAQTFSQLFFWVGGELFNRIITKKKYLARSRAMQIRMNVSALEDWATRTNILRKEEQSEMSSQPSIHEAARHHLIPVNQLLQWLQVLSSIGDDVDALETTRESLHRLTLPQLARAVRDYRYEVGEGKLSSAVKKIIFDVPTQKADEKQKIDSLADHLYEEEDAITLDTTYMLPFKLATTTEMILAYGAGIGGTNRERERRYTPFLPAEFLDKLDAEKKKAQGEIESGSNGKTWEEEAAGIEDLRRADLSTVEARW</sequence>
<dbReference type="Gene3D" id="1.25.40.20">
    <property type="entry name" value="Ankyrin repeat-containing domain"/>
    <property type="match status" value="1"/>
</dbReference>
<evidence type="ECO:0000313" key="4">
    <source>
        <dbReference type="EMBL" id="GAO50592.1"/>
    </source>
</evidence>
<evidence type="ECO:0000313" key="5">
    <source>
        <dbReference type="Proteomes" id="UP000033140"/>
    </source>
</evidence>
<dbReference type="SMART" id="SM01132">
    <property type="entry name" value="DIL"/>
    <property type="match status" value="1"/>
</dbReference>
<dbReference type="Pfam" id="PF01843">
    <property type="entry name" value="DIL"/>
    <property type="match status" value="1"/>
</dbReference>
<name>A0A0E9NL30_SAICN</name>
<dbReference type="InterPro" id="IPR002710">
    <property type="entry name" value="Dilute_dom"/>
</dbReference>
<keyword evidence="1" id="KW-0040">ANK repeat</keyword>
<dbReference type="AlphaFoldDB" id="A0A0E9NL30"/>
<dbReference type="PANTHER" id="PTHR16027">
    <property type="entry name" value="DILUTE DOMAIN-CONTAINING PROTEIN YPR089W"/>
    <property type="match status" value="1"/>
</dbReference>
<reference evidence="4 5" key="3">
    <citation type="journal article" date="2015" name="Genome Announc.">
        <title>Draft Genome Sequence of the Archiascomycetous Yeast Saitoella complicata.</title>
        <authorList>
            <person name="Yamauchi K."/>
            <person name="Kondo S."/>
            <person name="Hamamoto M."/>
            <person name="Takahashi Y."/>
            <person name="Ogura Y."/>
            <person name="Hayashi T."/>
            <person name="Nishida H."/>
        </authorList>
    </citation>
    <scope>NUCLEOTIDE SEQUENCE [LARGE SCALE GENOMIC DNA]</scope>
    <source>
        <strain evidence="4 5">NRRL Y-17804</strain>
    </source>
</reference>
<dbReference type="GO" id="GO:0051020">
    <property type="term" value="F:GTPase binding"/>
    <property type="evidence" value="ECO:0007669"/>
    <property type="project" value="TreeGrafter"/>
</dbReference>
<dbReference type="PANTHER" id="PTHR16027:SF6">
    <property type="entry name" value="DILUTE DOMAIN-CONTAINING PROTEIN"/>
    <property type="match status" value="1"/>
</dbReference>
<feature type="region of interest" description="Disordered" evidence="2">
    <location>
        <begin position="42"/>
        <end position="61"/>
    </location>
</feature>
<feature type="region of interest" description="Disordered" evidence="2">
    <location>
        <begin position="733"/>
        <end position="752"/>
    </location>
</feature>
<dbReference type="Pfam" id="PF12796">
    <property type="entry name" value="Ank_2"/>
    <property type="match status" value="1"/>
</dbReference>
<dbReference type="STRING" id="698492.A0A0E9NL30"/>
<dbReference type="InterPro" id="IPR037986">
    <property type="entry name" value="Myo5p-like_CBD_DIL"/>
</dbReference>
<evidence type="ECO:0000259" key="3">
    <source>
        <dbReference type="PROSITE" id="PS51126"/>
    </source>
</evidence>
<reference evidence="4 5" key="1">
    <citation type="journal article" date="2011" name="J. Gen. Appl. Microbiol.">
        <title>Draft genome sequencing of the enigmatic yeast Saitoella complicata.</title>
        <authorList>
            <person name="Nishida H."/>
            <person name="Hamamoto M."/>
            <person name="Sugiyama J."/>
        </authorList>
    </citation>
    <scope>NUCLEOTIDE SEQUENCE [LARGE SCALE GENOMIC DNA]</scope>
    <source>
        <strain evidence="4 5">NRRL Y-17804</strain>
    </source>
</reference>
<dbReference type="CDD" id="cd15473">
    <property type="entry name" value="Myo5p-like_CBD_DIL_ANK"/>
    <property type="match status" value="1"/>
</dbReference>
<dbReference type="InterPro" id="IPR052072">
    <property type="entry name" value="Vascular_dev_regulator"/>
</dbReference>
<dbReference type="InterPro" id="IPR002110">
    <property type="entry name" value="Ankyrin_rpt"/>
</dbReference>
<dbReference type="InterPro" id="IPR036770">
    <property type="entry name" value="Ankyrin_rpt-contain_sf"/>
</dbReference>
<protein>
    <recommendedName>
        <fullName evidence="3">Dilute domain-containing protein</fullName>
    </recommendedName>
</protein>
<evidence type="ECO:0000256" key="2">
    <source>
        <dbReference type="SAM" id="MobiDB-lite"/>
    </source>
</evidence>
<proteinExistence type="predicted"/>
<organism evidence="4 5">
    <name type="scientific">Saitoella complicata (strain BCRC 22490 / CBS 7301 / JCM 7358 / NBRC 10748 / NRRL Y-17804)</name>
    <dbReference type="NCBI Taxonomy" id="698492"/>
    <lineage>
        <taxon>Eukaryota</taxon>
        <taxon>Fungi</taxon>
        <taxon>Dikarya</taxon>
        <taxon>Ascomycota</taxon>
        <taxon>Taphrinomycotina</taxon>
        <taxon>Taphrinomycotina incertae sedis</taxon>
        <taxon>Saitoella</taxon>
    </lineage>
</organism>
<dbReference type="PROSITE" id="PS51126">
    <property type="entry name" value="DILUTE"/>
    <property type="match status" value="1"/>
</dbReference>
<evidence type="ECO:0000256" key="1">
    <source>
        <dbReference type="PROSITE-ProRule" id="PRU00023"/>
    </source>
</evidence>
<dbReference type="Proteomes" id="UP000033140">
    <property type="component" value="Unassembled WGS sequence"/>
</dbReference>
<reference evidence="4 5" key="2">
    <citation type="journal article" date="2014" name="J. Gen. Appl. Microbiol.">
        <title>The early diverging ascomycetous budding yeast Saitoella complicata has three histone deacetylases belonging to the Clr6, Hos2, and Rpd3 lineages.</title>
        <authorList>
            <person name="Nishida H."/>
            <person name="Matsumoto T."/>
            <person name="Kondo S."/>
            <person name="Hamamoto M."/>
            <person name="Yoshikawa H."/>
        </authorList>
    </citation>
    <scope>NUCLEOTIDE SEQUENCE [LARGE SCALE GENOMIC DNA]</scope>
    <source>
        <strain evidence="4 5">NRRL Y-17804</strain>
    </source>
</reference>
<dbReference type="PROSITE" id="PS50088">
    <property type="entry name" value="ANK_REPEAT"/>
    <property type="match status" value="1"/>
</dbReference>